<evidence type="ECO:0000259" key="5">
    <source>
        <dbReference type="Pfam" id="PF25954"/>
    </source>
</evidence>
<evidence type="ECO:0000256" key="2">
    <source>
        <dbReference type="SAM" id="Coils"/>
    </source>
</evidence>
<feature type="domain" description="Multidrug resistance protein MdtA-like barrel-sandwich hybrid" evidence="4">
    <location>
        <begin position="59"/>
        <end position="194"/>
    </location>
</feature>
<dbReference type="InterPro" id="IPR058625">
    <property type="entry name" value="MdtA-like_BSH"/>
</dbReference>
<keyword evidence="2" id="KW-0175">Coiled coil</keyword>
<dbReference type="PANTHER" id="PTHR30469">
    <property type="entry name" value="MULTIDRUG RESISTANCE PROTEIN MDTA"/>
    <property type="match status" value="1"/>
</dbReference>
<dbReference type="GO" id="GO:1990281">
    <property type="term" value="C:efflux pump complex"/>
    <property type="evidence" value="ECO:0007669"/>
    <property type="project" value="TreeGrafter"/>
</dbReference>
<dbReference type="Gene3D" id="2.40.30.170">
    <property type="match status" value="1"/>
</dbReference>
<dbReference type="PANTHER" id="PTHR30469:SF15">
    <property type="entry name" value="HLYD FAMILY OF SECRETION PROTEINS"/>
    <property type="match status" value="1"/>
</dbReference>
<dbReference type="Gene3D" id="2.40.420.20">
    <property type="match status" value="1"/>
</dbReference>
<gene>
    <name evidence="7" type="ORF">L196_00205</name>
</gene>
<keyword evidence="8" id="KW-1185">Reference proteome</keyword>
<evidence type="ECO:0000256" key="3">
    <source>
        <dbReference type="SAM" id="SignalP"/>
    </source>
</evidence>
<proteinExistence type="inferred from homology"/>
<dbReference type="AlphaFoldDB" id="A0AB33Z3F9"/>
<feature type="chain" id="PRO_5044191572" evidence="3">
    <location>
        <begin position="21"/>
        <end position="356"/>
    </location>
</feature>
<dbReference type="InterPro" id="IPR006143">
    <property type="entry name" value="RND_pump_MFP"/>
</dbReference>
<dbReference type="Gene3D" id="2.40.50.100">
    <property type="match status" value="1"/>
</dbReference>
<dbReference type="NCBIfam" id="TIGR01730">
    <property type="entry name" value="RND_mfp"/>
    <property type="match status" value="1"/>
</dbReference>
<name>A0AB33Z3F9_9GAMM</name>
<feature type="coiled-coil region" evidence="2">
    <location>
        <begin position="97"/>
        <end position="124"/>
    </location>
</feature>
<evidence type="ECO:0000313" key="7">
    <source>
        <dbReference type="EMBL" id="EPD13875.1"/>
    </source>
</evidence>
<protein>
    <submittedName>
        <fullName evidence="7">Efflux transporter, RND family, MFP subunit</fullName>
    </submittedName>
</protein>
<accession>A0AB33Z3F9</accession>
<dbReference type="Proteomes" id="UP000015462">
    <property type="component" value="Unassembled WGS sequence"/>
</dbReference>
<comment type="caution">
    <text evidence="7">The sequence shown here is derived from an EMBL/GenBank/DDBJ whole genome shotgun (WGS) entry which is preliminary data.</text>
</comment>
<dbReference type="Gene3D" id="1.10.287.470">
    <property type="entry name" value="Helix hairpin bin"/>
    <property type="match status" value="1"/>
</dbReference>
<evidence type="ECO:0000313" key="8">
    <source>
        <dbReference type="Proteomes" id="UP000015462"/>
    </source>
</evidence>
<dbReference type="RefSeq" id="WP_016389450.1">
    <property type="nucleotide sequence ID" value="NZ_KE646805.1"/>
</dbReference>
<reference evidence="7 8" key="1">
    <citation type="journal article" date="2013" name="Genome Announc.">
        <title>Genome Sequence of the Pyrene- and Fluoranthene-Degrading Bacterium Cycloclasticus sp. Strain PY97M.</title>
        <authorList>
            <person name="Cui Z."/>
            <person name="Xu G."/>
            <person name="Li Q."/>
            <person name="Gao W."/>
            <person name="Zheng L."/>
        </authorList>
    </citation>
    <scope>NUCLEOTIDE SEQUENCE [LARGE SCALE GENOMIC DNA]</scope>
    <source>
        <strain evidence="7 8">PY97M</strain>
    </source>
</reference>
<dbReference type="GO" id="GO:0015562">
    <property type="term" value="F:efflux transmembrane transporter activity"/>
    <property type="evidence" value="ECO:0007669"/>
    <property type="project" value="TreeGrafter"/>
</dbReference>
<dbReference type="SUPFAM" id="SSF111369">
    <property type="entry name" value="HlyD-like secretion proteins"/>
    <property type="match status" value="1"/>
</dbReference>
<organism evidence="7 8">
    <name type="scientific">Cycloclasticus pugetii</name>
    <dbReference type="NCBI Taxonomy" id="34068"/>
    <lineage>
        <taxon>Bacteria</taxon>
        <taxon>Pseudomonadati</taxon>
        <taxon>Pseudomonadota</taxon>
        <taxon>Gammaproteobacteria</taxon>
        <taxon>Thiotrichales</taxon>
        <taxon>Piscirickettsiaceae</taxon>
        <taxon>Cycloclasticus</taxon>
    </lineage>
</organism>
<dbReference type="InterPro" id="IPR058637">
    <property type="entry name" value="YknX-like_C"/>
</dbReference>
<dbReference type="Pfam" id="PF25917">
    <property type="entry name" value="BSH_RND"/>
    <property type="match status" value="1"/>
</dbReference>
<feature type="domain" description="CusB-like beta-barrel" evidence="5">
    <location>
        <begin position="206"/>
        <end position="273"/>
    </location>
</feature>
<sequence>MHILSVALIAILAITLSACGDVSNSQPLNKLVDVTTFSYQPATRIMDYPGRVQARYQTELSFQVEGRLIERLVEVGDVVQKGDLIALLDAKDYALSNESYSNKKKAAEADLQRAQRDLARAKELRQKKFIGQSELDKAINIERAAYAELNVMKAEYAQRVNQHGYTQLLAPADGVVISLSKEVGDVVKAGAAIAMFAWKDGWEFVTAVAEKEINQLSIGQSVSVTLWAYDDKEYAASVREISPISTINAPSYRVKLSLNEQPNGVKLGMTGHALFSIKEDRVGLLPTSAIVKNDGQMMVMTVDSTTKQVRAKQVTLGQSLADHVSIVDGLKDGQWVVIAGANKIEEGNTVRVLTNE</sequence>
<dbReference type="EMBL" id="ASHL01000001">
    <property type="protein sequence ID" value="EPD13875.1"/>
    <property type="molecule type" value="Genomic_DNA"/>
</dbReference>
<keyword evidence="3" id="KW-0732">Signal</keyword>
<evidence type="ECO:0000259" key="6">
    <source>
        <dbReference type="Pfam" id="PF25989"/>
    </source>
</evidence>
<comment type="similarity">
    <text evidence="1">Belongs to the membrane fusion protein (MFP) (TC 8.A.1) family.</text>
</comment>
<evidence type="ECO:0000259" key="4">
    <source>
        <dbReference type="Pfam" id="PF25917"/>
    </source>
</evidence>
<feature type="domain" description="YknX-like C-terminal permuted SH3-like" evidence="6">
    <location>
        <begin position="285"/>
        <end position="352"/>
    </location>
</feature>
<dbReference type="Pfam" id="PF25989">
    <property type="entry name" value="YknX_C"/>
    <property type="match status" value="1"/>
</dbReference>
<dbReference type="InterPro" id="IPR058792">
    <property type="entry name" value="Beta-barrel_RND_2"/>
</dbReference>
<dbReference type="Pfam" id="PF25954">
    <property type="entry name" value="Beta-barrel_RND_2"/>
    <property type="match status" value="1"/>
</dbReference>
<feature type="signal peptide" evidence="3">
    <location>
        <begin position="1"/>
        <end position="20"/>
    </location>
</feature>
<evidence type="ECO:0000256" key="1">
    <source>
        <dbReference type="ARBA" id="ARBA00009477"/>
    </source>
</evidence>